<feature type="domain" description="DUF11" evidence="1">
    <location>
        <begin position="3116"/>
        <end position="3233"/>
    </location>
</feature>
<dbReference type="EMBL" id="BAAACG010000013">
    <property type="protein sequence ID" value="GAA0744607.1"/>
    <property type="molecule type" value="Genomic_DNA"/>
</dbReference>
<proteinExistence type="predicted"/>
<dbReference type="Pfam" id="PF01345">
    <property type="entry name" value="DUF11"/>
    <property type="match status" value="14"/>
</dbReference>
<accession>A0ABP3UXS2</accession>
<feature type="domain" description="DUF11" evidence="1">
    <location>
        <begin position="484"/>
        <end position="586"/>
    </location>
</feature>
<feature type="domain" description="DUF11" evidence="1">
    <location>
        <begin position="2722"/>
        <end position="2823"/>
    </location>
</feature>
<organism evidence="2 3">
    <name type="scientific">Clostridium oceanicum</name>
    <dbReference type="NCBI Taxonomy" id="1543"/>
    <lineage>
        <taxon>Bacteria</taxon>
        <taxon>Bacillati</taxon>
        <taxon>Bacillota</taxon>
        <taxon>Clostridia</taxon>
        <taxon>Eubacteriales</taxon>
        <taxon>Clostridiaceae</taxon>
        <taxon>Clostridium</taxon>
    </lineage>
</organism>
<dbReference type="PANTHER" id="PTHR34819:SF3">
    <property type="entry name" value="CELL SURFACE PROTEIN"/>
    <property type="match status" value="1"/>
</dbReference>
<feature type="domain" description="DUF11" evidence="1">
    <location>
        <begin position="2196"/>
        <end position="2314"/>
    </location>
</feature>
<feature type="domain" description="DUF11" evidence="1">
    <location>
        <begin position="3787"/>
        <end position="3886"/>
    </location>
</feature>
<dbReference type="InterPro" id="IPR047589">
    <property type="entry name" value="DUF11_rpt"/>
</dbReference>
<gene>
    <name evidence="2" type="ORF">GCM10008906_29730</name>
</gene>
<dbReference type="PANTHER" id="PTHR34819">
    <property type="entry name" value="LARGE CYSTEINE-RICH PERIPLASMIC PROTEIN OMCB"/>
    <property type="match status" value="1"/>
</dbReference>
<feature type="domain" description="DUF11" evidence="1">
    <location>
        <begin position="3381"/>
        <end position="3481"/>
    </location>
</feature>
<dbReference type="NCBIfam" id="TIGR01451">
    <property type="entry name" value="B_ant_repeat"/>
    <property type="match status" value="27"/>
</dbReference>
<feature type="domain" description="DUF11" evidence="1">
    <location>
        <begin position="882"/>
        <end position="982"/>
    </location>
</feature>
<name>A0ABP3UXS2_9CLOT</name>
<protein>
    <submittedName>
        <fullName evidence="2">DUF11 domain-containing protein</fullName>
    </submittedName>
</protein>
<dbReference type="RefSeq" id="WP_343762756.1">
    <property type="nucleotide sequence ID" value="NZ_BAAACG010000013.1"/>
</dbReference>
<evidence type="ECO:0000259" key="1">
    <source>
        <dbReference type="Pfam" id="PF01345"/>
    </source>
</evidence>
<feature type="domain" description="DUF11" evidence="1">
    <location>
        <begin position="617"/>
        <end position="718"/>
    </location>
</feature>
<keyword evidence="3" id="KW-1185">Reference proteome</keyword>
<sequence length="4054" mass="443154">MAFINRFSAVSRGAITFVGNTLGLSKRTNSNQPGNRNSIGAFITTDTSLTTPVSWLGIVNLANNENITFDWRENSSSSMLNIGPSDTVLYAELIWGGSYLIGNQDVSQFIDDDVIMETPNGIFDISPDSDTSQTLTNPNFYVRTQNVTDIIQNAGAGQYTVGRVPATITPNSNTDNHVGWTLAVVCGNPTLPIRTLSVFVGSSLIRTGGAPVDVTISGFTTPTTGIDEARILSSAQEGDAIFVNDQLLFGPTVGSLVNLAGPNNPSDNFFGSQINDNNGQLDTSGTFGDRNQNVINATNIIAGRQGWDITNVNGTSALQPGQTSAVVRLITQGDTYLQNAIGIEIDTEAADLVLTKSVDKEVALVGDELLYTINVENVGEIAGDEVLFTDTPPTGTTFVPNSVTVDGNTIPGISPDQGIDLDTIGAGDSKEVTFRVTVDNQAVPTLLTNFSEAVYKFPPAQGADPIESNSISNDVITTVEGLEVNLNKEVDREFAAVGDILTYRSTIQNSSTVEIGNVIFKDIIPDNTTFIANTVKVDNSNRPGENPGNGIIIGTIPASTSVIVEFQVRVQSLPDDGIVENKSNVDYKYQLGPSEPVEDGSEESDEVTTNISEIEVNLLKEADKNFAEVGDTITYTNTIKNNSTIEINNVNFIDDIPNNTIFVPNSVKVDTIPRPGENPEGGISIGTIQSGASVVVEFQVTVQSLPNDKTVINESKVNYEYRLSPNDPIEGGSEDSNQVVTNIEEIIVNLNKGADREFAAVGDIITYRSTIQNDSTIEINNVTFTDNIPDNTTFIVNTVKVDNISKPGENPESGISIGTIPARESVVVEFQVRVQSLPDDKIVENKSNVDYKYQIGPSEPVEDGSEESNEVTTNISEITVNLLKEADKEFAEVGDTITYRSAVQNNSTLEINNVNFVDDIPTDTLFVPNSVKVDTIPRPGENPEGGISIGTIQSGASVVVEFQVIVQNVPNNKQIENESQVNYKYRLSPSDPIEDGSEDSNEVITNIEEIIVDLNKGADREFAAVGDIITYKSTIENNSTVEISNVVFTDDIPDNTVFIPNIVRVDNTSRPGENPESGISIGIIPSTGSVVVEFQVRVQSLPDDGIVENKSNVDYKYQIGLSEPVEDGNEESNEVTTNISEITVNLLKERDKEFSEVGETITYSSTIENNSTLEINNVLFTDDIPNNTTFIANSVKVDNTLRLGKNPESGINIGTIPASGSVVVEFQVMVMSVPNDKTIVNESQVNYQYRIGENEPIEKGSEDSNQVITNVEEINVNLNKGADREFASVGDIITYRSTIQNNSTLEIGNVIFTDDIPDNTVFIPNTVKVDTVDRPGENPEDGISIGTIPSIGSVVVEFQVRVQSLPNDQMVENKSNVDYKYQIGSSEPIEDGNEESNEVTTNISEITVNLLKEADKEFVEVGDIITYTNTIENNSTVEISNVNFIDMMPTNTSFVSNSVKVNNISRPGQNPANGINVGIIPVSGNAVVEFRVTVQSLPNDKQILNESQVNYEYQIGQEDKNGSEDSNQVITNVEEIIVNLNKGADREFASVGDIITYTSIIQNNSTVEISDVVFADDIPDDATFIPNTVKVDTVDRPGENPEDGITIATIPSTGSVVVEFQVRVQSLPNDQIVENKSNVDYKYQIGPSEPVEDGNEESNEVITNISEITVNLLKEADKEFVEVGDIITYTNKIENNSTVEISNVNFMDTIPANTSFVLNSVKVDNVARPGENPANGINVGIIPVSGNAVVEFQVTVQSLPNDKQILNESQVNYEYQIGQEDKNGSEDSNRVTTNVEEVIVDLNKGVDRNFAAVGDILTYRSTIENNSTIEINNVMFTDDIPDNTTFIPNTVKVDNVDRPAENPENGISIGIIPSTGSVVVEFQVRVQSLPNDQIVENKSNVDYKYQIGPSEPVEDGREESNEVTTNISEITVNLLKEADKEFVEVGDIITYTNTIENNSTVEISNVNFIDTIPTNTSFVFNSVKVNNTPRPGENPANGINVGIIPVSGNAVVEFQVTVQSLPNDKQIVNESQISYEYQIGQEEKNGSEDSNEAITNVEDITVNLNKGADRNFASVGDIITYRSTIENNSTIEINNVMFTDDIPDNTTFIPNTVKVDNVSRPGENPDSGISIGIISNTESVAVEFQVTVQSLPDDGIVENKSNVDYKYQIGPSEPIEDGNEESNEVTTNISEITVNLLKEADKEFAEVGDTITYTNTIENNSTVEISNVNFIDTIPTNTSFVSNSVKVNNTPRPGENPANGINVGIIPVLGNAVVEFQVTVQSLPNDKQILNESQVNYEYQIGQEDKNGSEDSNQVITNVEEIIVDLNKGVDRGSAAVGDILTYRSTIENNSTVEISNVMFTDDIPDDTTFIPNTVKVDNVSRPGENPASGISIGIIPNTGSVVVEFQVRVQSLPNDQIVENKSNVDYKYQIGPNEPVEDGSEESNQVTTDISEITVNLLKEADKEFVEVGDIITYTNTIENNSTLEINNVNFVDRVPTNTSFVLNSVKVDNIVRPGENPSNGISIGDIPVSESIVVEFRVIVQSLPNDKQILNESQVNYEYQVSPNDPVENGSEDSNQVITNVEEIDIAINKVADRNFASVGDIITYTSIVQNNSTIGIDNVIFIDSVPANTIFIPNSVKIDDVDRPGENPSNGINLGDINSLGSIVVEFQVQVESLPQSEVIINQSDITYEYQVGPNEPVENGSEQSNETTTNISIIRTNLQKEADKDFVEIGEVITYTNRIENNSTLEINNVNFIDRVPTNTSFVPNSVKVDGTDRPGENPESGISIGTIAVSESVVVEFKVTVQSLPDNNKIMNESQVNYEYQIGPDEPIQNGTEDSNEVITNVEEINVAVNKMSDRNFAAVGDIITYTSIIQNNSTVDLQNVNFLDRVPVNTSFVTDSVKVDGTDRPGENPATGISIGTIPSLGRIEVKFQVTVESLPQDRIVRNMSKVDYQYEINPKEPLRDGSEDSNETETNISEITVNLIKQSDKDFTEIGDIITYTNRIENNSTLEINNVNFIDVIPANTSFIIDSVKVNNIGRPGEKPENGISIGVIPASGNAVVEFQVMVMSLPDDKQILNESQVNYKYQISPNDPIENGSEDSNEVITNVEEISVAVNKQSDRNFAAVGDIITYTNTIQNNSTIDIENVAFIDRIPANTSFVVDSVKVDGTDKPGENPASGISIGIIPLFGAVEVKFEVIVESLPQDRIVRNMSQVDYEYQIDPNEPLINNSEDSNETQTNISDIVVNLEKQADKDFAKVGDVITYTNIIENNSTLEINNVNFIDIIPTNTSFVTNSVKVDGRDRLGENPQNGISIDSISTLTSVTVEFKVMIMSLPDDKQIENESQVNYKYQLSPNDPVENGTEDSNEVITNVEEISVNLSKNADKNFVKVGDEITYTSIVTNNSSIKIENVEFIDGVSVNTVFVQDSVIIDGNQSPGLDPNNPIQLGELEPNKSIIIQFRVTVESLPSDNQISNRSGIKYQYQLDQSQPIKEETEESNETITRAEQPMINVVKIPDKNIVEVGETLTYINVMQNAGSIRLDNVQFKDDIPEEVSFIENSVIVDGVSKPGLNPENPIGVGSLEIGDMIIISFRVEVESLPNDKKIRNISQINYQFQLDPTEPIEEGSDESNEAITNVEEVDVNIIKNVDKEIGAIGSILTYTNVISNDSTVDIQNVEFIDPIPENTTFVQSSILVNGLSRPDFNLDGPILIGTIKSMERAEIQFKVVVEEEPLNGEVSNIFETMDRYQLAPNEPIRNGNDESNEVLTTIISLNPAPPAPIIDPNIQIIKSSDKDEVKKGDIITYTVEITNLGDIIIFDSILRDSIPYGTTFIEDSVKINDMNVVGINPQDGINLASIIPQQKVVVEFKVRVECVCNILKIINSAVLGFNYREDNIGEILTGIRESNIVKNKLICGNCRIIKVKQKLILPQCSPSIKKVLDINASIDKNTCYIVNPSKVTTLDDEKIKIYDVIIVGKIVEKIIYLSDDKCSSIKEVQFKKPFKISTKIASDKIEPGCSKLCVDFCIKNNIYELLDSRTIFTKTILNLLGDEIN</sequence>
<dbReference type="Proteomes" id="UP001501510">
    <property type="component" value="Unassembled WGS sequence"/>
</dbReference>
<feature type="domain" description="DUF11" evidence="1">
    <location>
        <begin position="2325"/>
        <end position="2425"/>
    </location>
</feature>
<feature type="domain" description="DUF11" evidence="1">
    <location>
        <begin position="351"/>
        <end position="453"/>
    </location>
</feature>
<evidence type="ECO:0000313" key="2">
    <source>
        <dbReference type="EMBL" id="GAA0744607.1"/>
    </source>
</evidence>
<feature type="domain" description="DUF11" evidence="1">
    <location>
        <begin position="750"/>
        <end position="849"/>
    </location>
</feature>
<comment type="caution">
    <text evidence="2">The sequence shown here is derived from an EMBL/GenBank/DDBJ whole genome shotgun (WGS) entry which is preliminary data.</text>
</comment>
<reference evidence="3" key="1">
    <citation type="journal article" date="2019" name="Int. J. Syst. Evol. Microbiol.">
        <title>The Global Catalogue of Microorganisms (GCM) 10K type strain sequencing project: providing services to taxonomists for standard genome sequencing and annotation.</title>
        <authorList>
            <consortium name="The Broad Institute Genomics Platform"/>
            <consortium name="The Broad Institute Genome Sequencing Center for Infectious Disease"/>
            <person name="Wu L."/>
            <person name="Ma J."/>
        </authorList>
    </citation>
    <scope>NUCLEOTIDE SEQUENCE [LARGE SCALE GENOMIC DNA]</scope>
    <source>
        <strain evidence="3">JCM 1407</strain>
    </source>
</reference>
<dbReference type="InterPro" id="IPR001434">
    <property type="entry name" value="OmcB-like_DUF11"/>
</dbReference>
<feature type="domain" description="DUF11" evidence="1">
    <location>
        <begin position="2587"/>
        <end position="2691"/>
    </location>
</feature>
<evidence type="ECO:0000313" key="3">
    <source>
        <dbReference type="Proteomes" id="UP001501510"/>
    </source>
</evidence>
<feature type="domain" description="DUF11" evidence="1">
    <location>
        <begin position="1410"/>
        <end position="1528"/>
    </location>
</feature>
<dbReference type="InterPro" id="IPR051172">
    <property type="entry name" value="Chlamydia_OmcB"/>
</dbReference>
<feature type="domain" description="DUF11" evidence="1">
    <location>
        <begin position="3643"/>
        <end position="3744"/>
    </location>
</feature>
<dbReference type="Gene3D" id="2.60.40.740">
    <property type="match status" value="21"/>
</dbReference>